<dbReference type="Proteomes" id="UP000253303">
    <property type="component" value="Unassembled WGS sequence"/>
</dbReference>
<comment type="similarity">
    <text evidence="1">In the N-terminal section; belongs to the CRISPR-associated nuclease Cas3-HD family.</text>
</comment>
<proteinExistence type="inferred from homology"/>
<dbReference type="InterPro" id="IPR006474">
    <property type="entry name" value="Helicase_Cas3_CRISPR-ass_core"/>
</dbReference>
<dbReference type="GO" id="GO:0046872">
    <property type="term" value="F:metal ion binding"/>
    <property type="evidence" value="ECO:0007669"/>
    <property type="project" value="UniProtKB-KW"/>
</dbReference>
<dbReference type="Gene3D" id="3.40.50.300">
    <property type="entry name" value="P-loop containing nucleotide triphosphate hydrolases"/>
    <property type="match status" value="2"/>
</dbReference>
<keyword evidence="7" id="KW-0347">Helicase</keyword>
<evidence type="ECO:0000256" key="2">
    <source>
        <dbReference type="ARBA" id="ARBA00009046"/>
    </source>
</evidence>
<keyword evidence="4" id="KW-0479">Metal-binding</keyword>
<dbReference type="GO" id="GO:0051607">
    <property type="term" value="P:defense response to virus"/>
    <property type="evidence" value="ECO:0007669"/>
    <property type="project" value="UniProtKB-KW"/>
</dbReference>
<dbReference type="SMART" id="SM00490">
    <property type="entry name" value="HELICc"/>
    <property type="match status" value="1"/>
</dbReference>
<reference evidence="11 12" key="1">
    <citation type="submission" date="2018-06" db="EMBL/GenBank/DDBJ databases">
        <title>Sphaerisporangium craniellae sp. nov., isolated from a marine sponge in the South China Sea.</title>
        <authorList>
            <person name="Li L."/>
        </authorList>
    </citation>
    <scope>NUCLEOTIDE SEQUENCE [LARGE SCALE GENOMIC DNA]</scope>
    <source>
        <strain evidence="11 12">LHW63015</strain>
    </source>
</reference>
<dbReference type="InterPro" id="IPR006483">
    <property type="entry name" value="CRISPR-assoc_Cas3_HD"/>
</dbReference>
<dbReference type="InterPro" id="IPR027417">
    <property type="entry name" value="P-loop_NTPase"/>
</dbReference>
<comment type="similarity">
    <text evidence="2">In the central section; belongs to the CRISPR-associated helicase Cas3 family.</text>
</comment>
<organism evidence="11 12">
    <name type="scientific">Spongiactinospora rosea</name>
    <dbReference type="NCBI Taxonomy" id="2248750"/>
    <lineage>
        <taxon>Bacteria</taxon>
        <taxon>Bacillati</taxon>
        <taxon>Actinomycetota</taxon>
        <taxon>Actinomycetes</taxon>
        <taxon>Streptosporangiales</taxon>
        <taxon>Streptosporangiaceae</taxon>
        <taxon>Spongiactinospora</taxon>
    </lineage>
</organism>
<dbReference type="EMBL" id="QMEY01000009">
    <property type="protein sequence ID" value="RBQ18061.1"/>
    <property type="molecule type" value="Genomic_DNA"/>
</dbReference>
<keyword evidence="6" id="KW-0378">Hydrolase</keyword>
<evidence type="ECO:0000256" key="8">
    <source>
        <dbReference type="ARBA" id="ARBA00022840"/>
    </source>
</evidence>
<dbReference type="CDD" id="cd09641">
    <property type="entry name" value="Cas3''_I"/>
    <property type="match status" value="1"/>
</dbReference>
<dbReference type="GO" id="GO:0003724">
    <property type="term" value="F:RNA helicase activity"/>
    <property type="evidence" value="ECO:0007669"/>
    <property type="project" value="TreeGrafter"/>
</dbReference>
<dbReference type="AlphaFoldDB" id="A0A366LVW8"/>
<dbReference type="InterPro" id="IPR054712">
    <property type="entry name" value="Cas3-like_dom"/>
</dbReference>
<evidence type="ECO:0000313" key="12">
    <source>
        <dbReference type="Proteomes" id="UP000253303"/>
    </source>
</evidence>
<evidence type="ECO:0000256" key="5">
    <source>
        <dbReference type="ARBA" id="ARBA00022741"/>
    </source>
</evidence>
<dbReference type="GO" id="GO:0004519">
    <property type="term" value="F:endonuclease activity"/>
    <property type="evidence" value="ECO:0007669"/>
    <property type="project" value="UniProtKB-KW"/>
</dbReference>
<evidence type="ECO:0000256" key="7">
    <source>
        <dbReference type="ARBA" id="ARBA00022806"/>
    </source>
</evidence>
<keyword evidence="5" id="KW-0547">Nucleotide-binding</keyword>
<dbReference type="Pfam" id="PF18019">
    <property type="entry name" value="Cas3_HD"/>
    <property type="match status" value="1"/>
</dbReference>
<dbReference type="PANTHER" id="PTHR47963:SF9">
    <property type="entry name" value="CRISPR-ASSOCIATED ENDONUCLEASE_HELICASE CAS3"/>
    <property type="match status" value="1"/>
</dbReference>
<dbReference type="GO" id="GO:0005524">
    <property type="term" value="F:ATP binding"/>
    <property type="evidence" value="ECO:0007669"/>
    <property type="project" value="UniProtKB-KW"/>
</dbReference>
<keyword evidence="3" id="KW-0540">Nuclease</keyword>
<evidence type="ECO:0000259" key="10">
    <source>
        <dbReference type="PROSITE" id="PS51643"/>
    </source>
</evidence>
<evidence type="ECO:0000256" key="9">
    <source>
        <dbReference type="ARBA" id="ARBA00023118"/>
    </source>
</evidence>
<dbReference type="SUPFAM" id="SSF52540">
    <property type="entry name" value="P-loop containing nucleoside triphosphate hydrolases"/>
    <property type="match status" value="1"/>
</dbReference>
<dbReference type="Pfam" id="PF18395">
    <property type="entry name" value="Cas3_C"/>
    <property type="match status" value="1"/>
</dbReference>
<evidence type="ECO:0000256" key="3">
    <source>
        <dbReference type="ARBA" id="ARBA00022722"/>
    </source>
</evidence>
<dbReference type="InterPro" id="IPR014001">
    <property type="entry name" value="Helicase_ATP-bd"/>
</dbReference>
<keyword evidence="8" id="KW-0067">ATP-binding</keyword>
<keyword evidence="12" id="KW-1185">Reference proteome</keyword>
<dbReference type="PROSITE" id="PS51643">
    <property type="entry name" value="HD_CAS3"/>
    <property type="match status" value="1"/>
</dbReference>
<dbReference type="InterPro" id="IPR041372">
    <property type="entry name" value="Cas3_C"/>
</dbReference>
<dbReference type="InterPro" id="IPR050547">
    <property type="entry name" value="DEAD_box_RNA_helicases"/>
</dbReference>
<dbReference type="Pfam" id="PF22590">
    <property type="entry name" value="Cas3-like_C_2"/>
    <property type="match status" value="1"/>
</dbReference>
<dbReference type="GO" id="GO:0016787">
    <property type="term" value="F:hydrolase activity"/>
    <property type="evidence" value="ECO:0007669"/>
    <property type="project" value="UniProtKB-KW"/>
</dbReference>
<dbReference type="NCBIfam" id="TIGR01587">
    <property type="entry name" value="cas3_core"/>
    <property type="match status" value="1"/>
</dbReference>
<gene>
    <name evidence="11" type="ORF">DP939_22110</name>
</gene>
<sequence length="924" mass="100783">MLPARGAIVRGGLPRETEEQMEIDLDLWGKSKGLDRPYPVICHLLDAAAMAEALWESYLPPALRSFIANSLSVSEEAARKLVGFWAGLHDIGKCMACFQLQDPVAFGLLDGYPDVAGENQRHEYAAHVWLSRPLSRMGYDARSPRSAAFVVAQMLGGHHGRYSVRDHRECRAPAAAVLPELGDGKWEEQREALFSTVARIVDPPSAPPAVTPVAAELICGLVILADWLVSQDVHLIKRLPEVPTVADGLKAHYERSLHLAPSLIDEAGLAPVHLRSGTFADEFPHIETPNDLQRSISENLPHLLSGGPGLLLVTAPMGAGKTEAVFHGARLLGEASGVPGFLFTLPTMATADQMYGRTRAYGERRAEDDAALTLLHSMSWLNDAYTGTGTDSTVITDDTSLRAPEWLHGRKRGLLASMGVGTVDQALLAVLPLKHSALRMLGLATKVLIVDEVHAYDAYMQGLLAETLTWLGALGVPVVLMSATLPTRIASRLMAAYLRGAGHPDSPLPSIRYPGWAYADATTGQISSFDVTAKAVDLHLEVRQAPISGAVMDRSAALRELLNPLVENGGCAAVVCNTVAEAQETYRFLMKWFDGLQTDSVPELTLLHARFPARRREELTRQVTADFGKCSTCEDLAACEHRPHAAVLVATQVIEQSLDLDFDLLISDLAPIALLLQRAGRCHRHDGRIRPSWAAVPRLAVLRPSRADGGLALPGSWPFVYSRALLRRTDELLNDRVIAIPDDVQGLVEEVYDDAFASGQLDDDALEWLGQEMAGLSMADVTAIPDPDEISSLHEFTMSEASEDLISTRLGADSVRVLCAYTGDDGALYLDRDCSTKLPDLEKIPRRLIKQVLAETIPLRAGLLKDRDIATDPPASWGSNAWLRDITIISLKRDTEGYFSKSVGPKRFVLDERLGLWIREGEQE</sequence>
<keyword evidence="11" id="KW-0255">Endonuclease</keyword>
<evidence type="ECO:0000313" key="11">
    <source>
        <dbReference type="EMBL" id="RBQ18061.1"/>
    </source>
</evidence>
<dbReference type="SMART" id="SM00487">
    <property type="entry name" value="DEXDc"/>
    <property type="match status" value="1"/>
</dbReference>
<dbReference type="PANTHER" id="PTHR47963">
    <property type="entry name" value="DEAD-BOX ATP-DEPENDENT RNA HELICASE 47, MITOCHONDRIAL"/>
    <property type="match status" value="1"/>
</dbReference>
<dbReference type="InterPro" id="IPR001650">
    <property type="entry name" value="Helicase_C-like"/>
</dbReference>
<evidence type="ECO:0000256" key="1">
    <source>
        <dbReference type="ARBA" id="ARBA00006847"/>
    </source>
</evidence>
<dbReference type="Pfam" id="PF00270">
    <property type="entry name" value="DEAD"/>
    <property type="match status" value="1"/>
</dbReference>
<evidence type="ECO:0000256" key="4">
    <source>
        <dbReference type="ARBA" id="ARBA00022723"/>
    </source>
</evidence>
<name>A0A366LVW8_9ACTN</name>
<dbReference type="NCBIfam" id="TIGR01596">
    <property type="entry name" value="cas3_HD"/>
    <property type="match status" value="1"/>
</dbReference>
<dbReference type="InterPro" id="IPR038257">
    <property type="entry name" value="CRISPR-assoc_Cas3_HD_sf"/>
</dbReference>
<protein>
    <submittedName>
        <fullName evidence="11">CRISPR-associated helicase/endonuclease Cas3</fullName>
    </submittedName>
</protein>
<comment type="caution">
    <text evidence="11">The sequence shown here is derived from an EMBL/GenBank/DDBJ whole genome shotgun (WGS) entry which is preliminary data.</text>
</comment>
<dbReference type="InterPro" id="IPR011545">
    <property type="entry name" value="DEAD/DEAH_box_helicase_dom"/>
</dbReference>
<dbReference type="GO" id="GO:0003723">
    <property type="term" value="F:RNA binding"/>
    <property type="evidence" value="ECO:0007669"/>
    <property type="project" value="TreeGrafter"/>
</dbReference>
<evidence type="ECO:0000256" key="6">
    <source>
        <dbReference type="ARBA" id="ARBA00022801"/>
    </source>
</evidence>
<keyword evidence="9" id="KW-0051">Antiviral defense</keyword>
<feature type="domain" description="HD Cas3-type" evidence="10">
    <location>
        <begin position="33"/>
        <end position="228"/>
    </location>
</feature>
<dbReference type="Gene3D" id="1.10.3210.30">
    <property type="match status" value="1"/>
</dbReference>
<accession>A0A366LVW8</accession>